<gene>
    <name evidence="1" type="ORF">NHX12_005761</name>
</gene>
<proteinExistence type="predicted"/>
<accession>A0A9Q0IE08</accession>
<protein>
    <submittedName>
        <fullName evidence="1">Uncharacterized protein</fullName>
    </submittedName>
</protein>
<keyword evidence="2" id="KW-1185">Reference proteome</keyword>
<dbReference type="EMBL" id="JANIIK010000112">
    <property type="protein sequence ID" value="KAJ3593426.1"/>
    <property type="molecule type" value="Genomic_DNA"/>
</dbReference>
<dbReference type="AlphaFoldDB" id="A0A9Q0IE08"/>
<dbReference type="Proteomes" id="UP001148018">
    <property type="component" value="Unassembled WGS sequence"/>
</dbReference>
<organism evidence="1 2">
    <name type="scientific">Muraenolepis orangiensis</name>
    <name type="common">Patagonian moray cod</name>
    <dbReference type="NCBI Taxonomy" id="630683"/>
    <lineage>
        <taxon>Eukaryota</taxon>
        <taxon>Metazoa</taxon>
        <taxon>Chordata</taxon>
        <taxon>Craniata</taxon>
        <taxon>Vertebrata</taxon>
        <taxon>Euteleostomi</taxon>
        <taxon>Actinopterygii</taxon>
        <taxon>Neopterygii</taxon>
        <taxon>Teleostei</taxon>
        <taxon>Neoteleostei</taxon>
        <taxon>Acanthomorphata</taxon>
        <taxon>Zeiogadaria</taxon>
        <taxon>Gadariae</taxon>
        <taxon>Gadiformes</taxon>
        <taxon>Muraenolepidoidei</taxon>
        <taxon>Muraenolepididae</taxon>
        <taxon>Muraenolepis</taxon>
    </lineage>
</organism>
<sequence length="66" mass="7115">MWFTRPCAGSSSFRGQRRPPWCARHRSVAPYLSEVTADTATTSLSDGPAHGTLTSCFLEVTLAGLT</sequence>
<name>A0A9Q0IE08_9TELE</name>
<evidence type="ECO:0000313" key="2">
    <source>
        <dbReference type="Proteomes" id="UP001148018"/>
    </source>
</evidence>
<reference evidence="1" key="1">
    <citation type="submission" date="2022-07" db="EMBL/GenBank/DDBJ databases">
        <title>Chromosome-level genome of Muraenolepis orangiensis.</title>
        <authorList>
            <person name="Kim J."/>
        </authorList>
    </citation>
    <scope>NUCLEOTIDE SEQUENCE</scope>
    <source>
        <strain evidence="1">KU_S4_2022</strain>
        <tissue evidence="1">Muscle</tissue>
    </source>
</reference>
<comment type="caution">
    <text evidence="1">The sequence shown here is derived from an EMBL/GenBank/DDBJ whole genome shotgun (WGS) entry which is preliminary data.</text>
</comment>
<evidence type="ECO:0000313" key="1">
    <source>
        <dbReference type="EMBL" id="KAJ3593426.1"/>
    </source>
</evidence>